<sequence>MLSRKQKLFLLKLFSLFSVVRGYNILVIVIAQYLAAIYIMAPHLPGRKVLFDVNLLMLVLASASAIAGGYIINNFYDREKDLINRPLKTKLDRLVSQRTKLTTYFVLNFLSVVFASYVSFKAVVFFSVYIFMLWFYSHKLKKYPFIGNFTAAILAVVPFFAVFIYYHNFALVIFVHATFLFLLISMRELVKDLENIKGDLTQNYRTIPVVYGEKVSKWMLTILAALTLVPIFFLLTYFEIGYMRYYFLATTLALLVFVLFLWVSQAKLHYILLHTILRLGIVIGVFSIVLLDVDVLLRRLSWVGVL</sequence>
<feature type="transmembrane region" description="Helical" evidence="5">
    <location>
        <begin position="109"/>
        <end position="136"/>
    </location>
</feature>
<gene>
    <name evidence="6" type="ORF">KXJ69_02210</name>
</gene>
<dbReference type="RefSeq" id="WP_219050830.1">
    <property type="nucleotide sequence ID" value="NZ_JAHWDP010000001.1"/>
</dbReference>
<keyword evidence="7" id="KW-1185">Reference proteome</keyword>
<feature type="transmembrane region" description="Helical" evidence="5">
    <location>
        <begin position="270"/>
        <end position="291"/>
    </location>
</feature>
<dbReference type="InterPro" id="IPR050475">
    <property type="entry name" value="Prenyltransferase_related"/>
</dbReference>
<dbReference type="InterPro" id="IPR000537">
    <property type="entry name" value="UbiA_prenyltransferase"/>
</dbReference>
<organism evidence="6 7">
    <name type="scientific">Halomarinibacterium sedimenti</name>
    <dbReference type="NCBI Taxonomy" id="2857106"/>
    <lineage>
        <taxon>Bacteria</taxon>
        <taxon>Pseudomonadati</taxon>
        <taxon>Bacteroidota</taxon>
        <taxon>Flavobacteriia</taxon>
        <taxon>Flavobacteriales</taxon>
        <taxon>Flavobacteriaceae</taxon>
        <taxon>Halomarinibacterium</taxon>
    </lineage>
</organism>
<feature type="transmembrane region" description="Helical" evidence="5">
    <location>
        <begin position="171"/>
        <end position="190"/>
    </location>
</feature>
<keyword evidence="2 5" id="KW-0812">Transmembrane</keyword>
<dbReference type="CDD" id="cd13961">
    <property type="entry name" value="PT_UbiA_DGGGPS"/>
    <property type="match status" value="1"/>
</dbReference>
<dbReference type="AlphaFoldDB" id="A0A9X1FM86"/>
<dbReference type="Proteomes" id="UP001138686">
    <property type="component" value="Unassembled WGS sequence"/>
</dbReference>
<feature type="transmembrane region" description="Helical" evidence="5">
    <location>
        <begin position="20"/>
        <end position="41"/>
    </location>
</feature>
<feature type="transmembrane region" description="Helical" evidence="5">
    <location>
        <begin position="53"/>
        <end position="72"/>
    </location>
</feature>
<dbReference type="PANTHER" id="PTHR42723:SF1">
    <property type="entry name" value="CHLOROPHYLL SYNTHASE, CHLOROPLASTIC"/>
    <property type="match status" value="1"/>
</dbReference>
<dbReference type="EMBL" id="JAHWDP010000001">
    <property type="protein sequence ID" value="MBW2936900.1"/>
    <property type="molecule type" value="Genomic_DNA"/>
</dbReference>
<comment type="subcellular location">
    <subcellularLocation>
        <location evidence="1">Membrane</location>
        <topology evidence="1">Multi-pass membrane protein</topology>
    </subcellularLocation>
</comment>
<protein>
    <submittedName>
        <fullName evidence="6">Geranylgeranylglycerol-phosphate geranylgeranyltransferase</fullName>
    </submittedName>
</protein>
<evidence type="ECO:0000256" key="2">
    <source>
        <dbReference type="ARBA" id="ARBA00022692"/>
    </source>
</evidence>
<evidence type="ECO:0000313" key="7">
    <source>
        <dbReference type="Proteomes" id="UP001138686"/>
    </source>
</evidence>
<keyword evidence="4 5" id="KW-0472">Membrane</keyword>
<evidence type="ECO:0000313" key="6">
    <source>
        <dbReference type="EMBL" id="MBW2936900.1"/>
    </source>
</evidence>
<evidence type="ECO:0000256" key="5">
    <source>
        <dbReference type="SAM" id="Phobius"/>
    </source>
</evidence>
<evidence type="ECO:0000256" key="4">
    <source>
        <dbReference type="ARBA" id="ARBA00023136"/>
    </source>
</evidence>
<dbReference type="Pfam" id="PF01040">
    <property type="entry name" value="UbiA"/>
    <property type="match status" value="1"/>
</dbReference>
<dbReference type="PANTHER" id="PTHR42723">
    <property type="entry name" value="CHLOROPHYLL SYNTHASE"/>
    <property type="match status" value="1"/>
</dbReference>
<evidence type="ECO:0000256" key="1">
    <source>
        <dbReference type="ARBA" id="ARBA00004141"/>
    </source>
</evidence>
<keyword evidence="3 5" id="KW-1133">Transmembrane helix</keyword>
<reference evidence="6" key="1">
    <citation type="submission" date="2021-07" db="EMBL/GenBank/DDBJ databases">
        <title>Aureisphaera sp. CAU 1614 isolated from sea sediment.</title>
        <authorList>
            <person name="Kim W."/>
        </authorList>
    </citation>
    <scope>NUCLEOTIDE SEQUENCE</scope>
    <source>
        <strain evidence="6">CAU 1614</strain>
    </source>
</reference>
<feature type="transmembrane region" description="Helical" evidence="5">
    <location>
        <begin position="143"/>
        <end position="165"/>
    </location>
</feature>
<proteinExistence type="predicted"/>
<name>A0A9X1FM86_9FLAO</name>
<feature type="transmembrane region" description="Helical" evidence="5">
    <location>
        <begin position="244"/>
        <end position="263"/>
    </location>
</feature>
<dbReference type="GO" id="GO:0016765">
    <property type="term" value="F:transferase activity, transferring alkyl or aryl (other than methyl) groups"/>
    <property type="evidence" value="ECO:0007669"/>
    <property type="project" value="InterPro"/>
</dbReference>
<dbReference type="GO" id="GO:0016020">
    <property type="term" value="C:membrane"/>
    <property type="evidence" value="ECO:0007669"/>
    <property type="project" value="UniProtKB-SubCell"/>
</dbReference>
<evidence type="ECO:0000256" key="3">
    <source>
        <dbReference type="ARBA" id="ARBA00022989"/>
    </source>
</evidence>
<comment type="caution">
    <text evidence="6">The sequence shown here is derived from an EMBL/GenBank/DDBJ whole genome shotgun (WGS) entry which is preliminary data.</text>
</comment>
<feature type="transmembrane region" description="Helical" evidence="5">
    <location>
        <begin position="218"/>
        <end position="238"/>
    </location>
</feature>
<accession>A0A9X1FM86</accession>